<gene>
    <name evidence="3" type="ORF">GCM10025782_23030</name>
</gene>
<keyword evidence="1" id="KW-0472">Membrane</keyword>
<dbReference type="InterPro" id="IPR012495">
    <property type="entry name" value="TadE-like_dom"/>
</dbReference>
<reference evidence="4" key="1">
    <citation type="journal article" date="2019" name="Int. J. Syst. Evol. Microbiol.">
        <title>The Global Catalogue of Microorganisms (GCM) 10K type strain sequencing project: providing services to taxonomists for standard genome sequencing and annotation.</title>
        <authorList>
            <consortium name="The Broad Institute Genomics Platform"/>
            <consortium name="The Broad Institute Genome Sequencing Center for Infectious Disease"/>
            <person name="Wu L."/>
            <person name="Ma J."/>
        </authorList>
    </citation>
    <scope>NUCLEOTIDE SEQUENCE [LARGE SCALE GENOMIC DNA]</scope>
    <source>
        <strain evidence="4">JCM 18961</strain>
    </source>
</reference>
<evidence type="ECO:0000313" key="3">
    <source>
        <dbReference type="EMBL" id="GAA4724408.1"/>
    </source>
</evidence>
<evidence type="ECO:0000259" key="2">
    <source>
        <dbReference type="Pfam" id="PF07811"/>
    </source>
</evidence>
<comment type="caution">
    <text evidence="3">The sequence shown here is derived from an EMBL/GenBank/DDBJ whole genome shotgun (WGS) entry which is preliminary data.</text>
</comment>
<dbReference type="EMBL" id="BAABLO010000011">
    <property type="protein sequence ID" value="GAA4724408.1"/>
    <property type="molecule type" value="Genomic_DNA"/>
</dbReference>
<keyword evidence="1" id="KW-1133">Transmembrane helix</keyword>
<dbReference type="Pfam" id="PF07811">
    <property type="entry name" value="TadE"/>
    <property type="match status" value="1"/>
</dbReference>
<evidence type="ECO:0000313" key="4">
    <source>
        <dbReference type="Proteomes" id="UP001500556"/>
    </source>
</evidence>
<proteinExistence type="predicted"/>
<accession>A0ABP8YAV5</accession>
<sequence>MRSAPERPSRRGRESGSAVADFAMVSGLVSVIFVAVFQVGLALHVRNTLISCASEGARVGARAGADPADGVARTRQLIGQSISPRFAQDVTADVVEVDGVRVVAVRVTAPLPVLGPLGPDRALDVVGHAFLEDQ</sequence>
<feature type="transmembrane region" description="Helical" evidence="1">
    <location>
        <begin position="21"/>
        <end position="43"/>
    </location>
</feature>
<name>A0ABP8YAV5_9MICO</name>
<keyword evidence="1" id="KW-0812">Transmembrane</keyword>
<keyword evidence="4" id="KW-1185">Reference proteome</keyword>
<organism evidence="3 4">
    <name type="scientific">Pedococcus ginsenosidimutans</name>
    <dbReference type="NCBI Taxonomy" id="490570"/>
    <lineage>
        <taxon>Bacteria</taxon>
        <taxon>Bacillati</taxon>
        <taxon>Actinomycetota</taxon>
        <taxon>Actinomycetes</taxon>
        <taxon>Micrococcales</taxon>
        <taxon>Intrasporangiaceae</taxon>
        <taxon>Pedococcus</taxon>
    </lineage>
</organism>
<dbReference type="Proteomes" id="UP001500556">
    <property type="component" value="Unassembled WGS sequence"/>
</dbReference>
<evidence type="ECO:0000256" key="1">
    <source>
        <dbReference type="SAM" id="Phobius"/>
    </source>
</evidence>
<protein>
    <recommendedName>
        <fullName evidence="2">TadE-like domain-containing protein</fullName>
    </recommendedName>
</protein>
<feature type="domain" description="TadE-like" evidence="2">
    <location>
        <begin position="16"/>
        <end position="58"/>
    </location>
</feature>